<dbReference type="AlphaFoldDB" id="A0A8X6YE88"/>
<feature type="region of interest" description="Disordered" evidence="1">
    <location>
        <begin position="1"/>
        <end position="36"/>
    </location>
</feature>
<keyword evidence="3" id="KW-1185">Reference proteome</keyword>
<sequence length="86" mass="9397">MRDGDTHRRPATISMSTSRKDKFHAIGTLGSNDNKAAATSPALLDSIWDGDPQRRPQRPSVCSLLRKDVKFHARRLIGGAAIKGSQ</sequence>
<evidence type="ECO:0000313" key="2">
    <source>
        <dbReference type="EMBL" id="GFY69073.1"/>
    </source>
</evidence>
<accession>A0A8X6YE88</accession>
<evidence type="ECO:0000313" key="3">
    <source>
        <dbReference type="Proteomes" id="UP000886998"/>
    </source>
</evidence>
<name>A0A8X6YE88_9ARAC</name>
<comment type="caution">
    <text evidence="2">The sequence shown here is derived from an EMBL/GenBank/DDBJ whole genome shotgun (WGS) entry which is preliminary data.</text>
</comment>
<dbReference type="EMBL" id="BMAV01017431">
    <property type="protein sequence ID" value="GFY69073.1"/>
    <property type="molecule type" value="Genomic_DNA"/>
</dbReference>
<dbReference type="Proteomes" id="UP000886998">
    <property type="component" value="Unassembled WGS sequence"/>
</dbReference>
<reference evidence="2" key="1">
    <citation type="submission" date="2020-08" db="EMBL/GenBank/DDBJ databases">
        <title>Multicomponent nature underlies the extraordinary mechanical properties of spider dragline silk.</title>
        <authorList>
            <person name="Kono N."/>
            <person name="Nakamura H."/>
            <person name="Mori M."/>
            <person name="Yoshida Y."/>
            <person name="Ohtoshi R."/>
            <person name="Malay A.D."/>
            <person name="Moran D.A.P."/>
            <person name="Tomita M."/>
            <person name="Numata K."/>
            <person name="Arakawa K."/>
        </authorList>
    </citation>
    <scope>NUCLEOTIDE SEQUENCE</scope>
</reference>
<evidence type="ECO:0000256" key="1">
    <source>
        <dbReference type="SAM" id="MobiDB-lite"/>
    </source>
</evidence>
<protein>
    <submittedName>
        <fullName evidence="2">Uncharacterized protein</fullName>
    </submittedName>
</protein>
<gene>
    <name evidence="2" type="ORF">TNIN_197371</name>
</gene>
<organism evidence="2 3">
    <name type="scientific">Trichonephila inaurata madagascariensis</name>
    <dbReference type="NCBI Taxonomy" id="2747483"/>
    <lineage>
        <taxon>Eukaryota</taxon>
        <taxon>Metazoa</taxon>
        <taxon>Ecdysozoa</taxon>
        <taxon>Arthropoda</taxon>
        <taxon>Chelicerata</taxon>
        <taxon>Arachnida</taxon>
        <taxon>Araneae</taxon>
        <taxon>Araneomorphae</taxon>
        <taxon>Entelegynae</taxon>
        <taxon>Araneoidea</taxon>
        <taxon>Nephilidae</taxon>
        <taxon>Trichonephila</taxon>
        <taxon>Trichonephila inaurata</taxon>
    </lineage>
</organism>
<proteinExistence type="predicted"/>